<accession>A0A2A7UPV3</accession>
<dbReference type="SMART" id="SM00422">
    <property type="entry name" value="HTH_MERR"/>
    <property type="match status" value="1"/>
</dbReference>
<dbReference type="GO" id="GO:0003700">
    <property type="term" value="F:DNA-binding transcription factor activity"/>
    <property type="evidence" value="ECO:0007669"/>
    <property type="project" value="InterPro"/>
</dbReference>
<dbReference type="STRING" id="1219032.GCA_001515545_03711"/>
<evidence type="ECO:0000259" key="9">
    <source>
        <dbReference type="PROSITE" id="PS50937"/>
    </source>
</evidence>
<proteinExistence type="predicted"/>
<evidence type="ECO:0000256" key="1">
    <source>
        <dbReference type="ARBA" id="ARBA00022714"/>
    </source>
</evidence>
<dbReference type="SUPFAM" id="SSF46955">
    <property type="entry name" value="Putative DNA-binding domain"/>
    <property type="match status" value="1"/>
</dbReference>
<evidence type="ECO:0000256" key="3">
    <source>
        <dbReference type="ARBA" id="ARBA00023004"/>
    </source>
</evidence>
<keyword evidence="7" id="KW-0804">Transcription</keyword>
<reference evidence="11" key="1">
    <citation type="submission" date="2017-09" db="EMBL/GenBank/DDBJ databases">
        <title>FDA dAtabase for Regulatory Grade micrObial Sequences (FDA-ARGOS): Supporting development and validation of Infectious Disease Dx tests.</title>
        <authorList>
            <person name="Minogue T."/>
            <person name="Wolcott M."/>
            <person name="Wasieloski L."/>
            <person name="Aguilar W."/>
            <person name="Moore D."/>
            <person name="Tallon L."/>
            <person name="Sadzewicz L."/>
            <person name="Ott S."/>
            <person name="Zhao X."/>
            <person name="Nagaraj S."/>
            <person name="Vavikolanu K."/>
            <person name="Aluvathingal J."/>
            <person name="Nadendla S."/>
            <person name="Sichtig H."/>
        </authorList>
    </citation>
    <scope>NUCLEOTIDE SEQUENCE [LARGE SCALE GENOMIC DNA]</scope>
    <source>
        <strain evidence="11">FDAARGOS_394</strain>
    </source>
</reference>
<name>A0A2A7UPV3_COMTR</name>
<sequence length="168" mass="18419">MWESTGAPRHRCVQQAVPGEKADDSGTDGTLLAVGEVARRSGVPVSTLHFYESKGLIHSVRTAGNQRRYARVVLRRVAVVKVAQRMGVPLAEIAAALDALPRCTPTAQDWRALSERWRGDLDDRIRQLTQLRDQLDGCIGCGCLSLQDCPLRNDSDQLAHAGPGPHFR</sequence>
<dbReference type="GO" id="GO:0051537">
    <property type="term" value="F:2 iron, 2 sulfur cluster binding"/>
    <property type="evidence" value="ECO:0007669"/>
    <property type="project" value="UniProtKB-KW"/>
</dbReference>
<dbReference type="InterPro" id="IPR000551">
    <property type="entry name" value="MerR-type_HTH_dom"/>
</dbReference>
<evidence type="ECO:0000313" key="11">
    <source>
        <dbReference type="Proteomes" id="UP000220246"/>
    </source>
</evidence>
<evidence type="ECO:0000313" key="10">
    <source>
        <dbReference type="EMBL" id="PEH87345.1"/>
    </source>
</evidence>
<keyword evidence="6" id="KW-0238">DNA-binding</keyword>
<dbReference type="InterPro" id="IPR047057">
    <property type="entry name" value="MerR_fam"/>
</dbReference>
<dbReference type="GO" id="GO:0003677">
    <property type="term" value="F:DNA binding"/>
    <property type="evidence" value="ECO:0007669"/>
    <property type="project" value="UniProtKB-KW"/>
</dbReference>
<dbReference type="PRINTS" id="PR00040">
    <property type="entry name" value="HTHMERR"/>
</dbReference>
<evidence type="ECO:0000256" key="4">
    <source>
        <dbReference type="ARBA" id="ARBA00023014"/>
    </source>
</evidence>
<evidence type="ECO:0000256" key="8">
    <source>
        <dbReference type="SAM" id="MobiDB-lite"/>
    </source>
</evidence>
<protein>
    <submittedName>
        <fullName evidence="10">Redox-sensitive transcriptional activator SoxR</fullName>
    </submittedName>
</protein>
<dbReference type="OrthoDB" id="9802944at2"/>
<dbReference type="PROSITE" id="PS50937">
    <property type="entry name" value="HTH_MERR_2"/>
    <property type="match status" value="1"/>
</dbReference>
<feature type="region of interest" description="Disordered" evidence="8">
    <location>
        <begin position="1"/>
        <end position="28"/>
    </location>
</feature>
<dbReference type="GeneID" id="80803273"/>
<evidence type="ECO:0000256" key="2">
    <source>
        <dbReference type="ARBA" id="ARBA00022723"/>
    </source>
</evidence>
<dbReference type="InterPro" id="IPR015358">
    <property type="entry name" value="Tscrpt_reg_MerR_DNA-bd"/>
</dbReference>
<keyword evidence="3" id="KW-0408">Iron</keyword>
<dbReference type="Pfam" id="PF09278">
    <property type="entry name" value="MerR-DNA-bind"/>
    <property type="match status" value="1"/>
</dbReference>
<gene>
    <name evidence="10" type="primary">soxR</name>
    <name evidence="10" type="ORF">CRM82_00790</name>
</gene>
<dbReference type="Proteomes" id="UP000220246">
    <property type="component" value="Unassembled WGS sequence"/>
</dbReference>
<evidence type="ECO:0000256" key="5">
    <source>
        <dbReference type="ARBA" id="ARBA00023015"/>
    </source>
</evidence>
<keyword evidence="11" id="KW-1185">Reference proteome</keyword>
<dbReference type="AlphaFoldDB" id="A0A2A7UPV3"/>
<dbReference type="EMBL" id="PDEA01000001">
    <property type="protein sequence ID" value="PEH87345.1"/>
    <property type="molecule type" value="Genomic_DNA"/>
</dbReference>
<dbReference type="PANTHER" id="PTHR30204">
    <property type="entry name" value="REDOX-CYCLING DRUG-SENSING TRANSCRIPTIONAL ACTIVATOR SOXR"/>
    <property type="match status" value="1"/>
</dbReference>
<keyword evidence="4" id="KW-0411">Iron-sulfur</keyword>
<keyword evidence="2" id="KW-0479">Metal-binding</keyword>
<dbReference type="PANTHER" id="PTHR30204:SF0">
    <property type="entry name" value="REDOX-SENSITIVE TRANSCRIPTIONAL ACTIVATOR SOXR"/>
    <property type="match status" value="1"/>
</dbReference>
<dbReference type="RefSeq" id="WP_083520611.1">
    <property type="nucleotide sequence ID" value="NZ_DALZQJ010000027.1"/>
</dbReference>
<organism evidence="10 11">
    <name type="scientific">Comamonas terrigena</name>
    <dbReference type="NCBI Taxonomy" id="32013"/>
    <lineage>
        <taxon>Bacteria</taxon>
        <taxon>Pseudomonadati</taxon>
        <taxon>Pseudomonadota</taxon>
        <taxon>Betaproteobacteria</taxon>
        <taxon>Burkholderiales</taxon>
        <taxon>Comamonadaceae</taxon>
        <taxon>Comamonas</taxon>
    </lineage>
</organism>
<dbReference type="InterPro" id="IPR009061">
    <property type="entry name" value="DNA-bd_dom_put_sf"/>
</dbReference>
<dbReference type="Pfam" id="PF00376">
    <property type="entry name" value="MerR"/>
    <property type="match status" value="1"/>
</dbReference>
<keyword evidence="1" id="KW-0001">2Fe-2S</keyword>
<evidence type="ECO:0000256" key="6">
    <source>
        <dbReference type="ARBA" id="ARBA00023125"/>
    </source>
</evidence>
<evidence type="ECO:0000256" key="7">
    <source>
        <dbReference type="ARBA" id="ARBA00023163"/>
    </source>
</evidence>
<dbReference type="GO" id="GO:0046872">
    <property type="term" value="F:metal ion binding"/>
    <property type="evidence" value="ECO:0007669"/>
    <property type="project" value="UniProtKB-KW"/>
</dbReference>
<keyword evidence="5" id="KW-0805">Transcription regulation</keyword>
<dbReference type="NCBIfam" id="TIGR01950">
    <property type="entry name" value="SoxR"/>
    <property type="match status" value="1"/>
</dbReference>
<dbReference type="Gene3D" id="1.10.1660.10">
    <property type="match status" value="1"/>
</dbReference>
<feature type="domain" description="HTH merR-type" evidence="9">
    <location>
        <begin position="31"/>
        <end position="99"/>
    </location>
</feature>
<dbReference type="GO" id="GO:0006979">
    <property type="term" value="P:response to oxidative stress"/>
    <property type="evidence" value="ECO:0007669"/>
    <property type="project" value="InterPro"/>
</dbReference>
<dbReference type="InterPro" id="IPR010211">
    <property type="entry name" value="Redox-sen_tscrpt-act_SoxR"/>
</dbReference>
<comment type="caution">
    <text evidence="10">The sequence shown here is derived from an EMBL/GenBank/DDBJ whole genome shotgun (WGS) entry which is preliminary data.</text>
</comment>